<dbReference type="EMBL" id="SPHZ02000005">
    <property type="protein sequence ID" value="KAF0920910.1"/>
    <property type="molecule type" value="Genomic_DNA"/>
</dbReference>
<feature type="region of interest" description="Disordered" evidence="1">
    <location>
        <begin position="98"/>
        <end position="118"/>
    </location>
</feature>
<sequence>MLPSLHARHDSNSNGHRGGGLPRAPPPPGDEADGKEIGYDVEHKLSTTARRAPRLQNASNSRLREFWVWPEGRTFDDAGCGPDPGLAGDLERILRSGRGPTSQRATYQPSAKAAPDWTRGTHTASTCVAAYKVCWAGWWS</sequence>
<reference evidence="2 3" key="1">
    <citation type="submission" date="2019-11" db="EMBL/GenBank/DDBJ databases">
        <title>Whole genome sequence of Oryza granulata.</title>
        <authorList>
            <person name="Li W."/>
        </authorList>
    </citation>
    <scope>NUCLEOTIDE SEQUENCE [LARGE SCALE GENOMIC DNA]</scope>
    <source>
        <strain evidence="3">cv. Menghai</strain>
        <tissue evidence="2">Leaf</tissue>
    </source>
</reference>
<dbReference type="Proteomes" id="UP000479710">
    <property type="component" value="Unassembled WGS sequence"/>
</dbReference>
<proteinExistence type="predicted"/>
<evidence type="ECO:0000256" key="1">
    <source>
        <dbReference type="SAM" id="MobiDB-lite"/>
    </source>
</evidence>
<feature type="region of interest" description="Disordered" evidence="1">
    <location>
        <begin position="1"/>
        <end position="39"/>
    </location>
</feature>
<keyword evidence="3" id="KW-1185">Reference proteome</keyword>
<gene>
    <name evidence="2" type="ORF">E2562_037595</name>
</gene>
<feature type="compositionally biased region" description="Polar residues" evidence="1">
    <location>
        <begin position="99"/>
        <end position="109"/>
    </location>
</feature>
<name>A0A6G1E802_9ORYZ</name>
<protein>
    <submittedName>
        <fullName evidence="2">Uncharacterized protein</fullName>
    </submittedName>
</protein>
<dbReference type="AlphaFoldDB" id="A0A6G1E802"/>
<evidence type="ECO:0000313" key="3">
    <source>
        <dbReference type="Proteomes" id="UP000479710"/>
    </source>
</evidence>
<organism evidence="2 3">
    <name type="scientific">Oryza meyeriana var. granulata</name>
    <dbReference type="NCBI Taxonomy" id="110450"/>
    <lineage>
        <taxon>Eukaryota</taxon>
        <taxon>Viridiplantae</taxon>
        <taxon>Streptophyta</taxon>
        <taxon>Embryophyta</taxon>
        <taxon>Tracheophyta</taxon>
        <taxon>Spermatophyta</taxon>
        <taxon>Magnoliopsida</taxon>
        <taxon>Liliopsida</taxon>
        <taxon>Poales</taxon>
        <taxon>Poaceae</taxon>
        <taxon>BOP clade</taxon>
        <taxon>Oryzoideae</taxon>
        <taxon>Oryzeae</taxon>
        <taxon>Oryzinae</taxon>
        <taxon>Oryza</taxon>
        <taxon>Oryza meyeriana</taxon>
    </lineage>
</organism>
<evidence type="ECO:0000313" key="2">
    <source>
        <dbReference type="EMBL" id="KAF0920910.1"/>
    </source>
</evidence>
<comment type="caution">
    <text evidence="2">The sequence shown here is derived from an EMBL/GenBank/DDBJ whole genome shotgun (WGS) entry which is preliminary data.</text>
</comment>
<accession>A0A6G1E802</accession>